<evidence type="ECO:0008006" key="3">
    <source>
        <dbReference type="Google" id="ProtNLM"/>
    </source>
</evidence>
<dbReference type="RefSeq" id="XP_062774851.1">
    <property type="nucleotide sequence ID" value="XM_062918800.1"/>
</dbReference>
<dbReference type="GeneID" id="87939144"/>
<keyword evidence="2" id="KW-1185">Reference proteome</keyword>
<evidence type="ECO:0000313" key="2">
    <source>
        <dbReference type="Proteomes" id="UP001322277"/>
    </source>
</evidence>
<dbReference type="AlphaFoldDB" id="A0AAX4I3B9"/>
<dbReference type="KEGG" id="cdet:87939144"/>
<evidence type="ECO:0000313" key="1">
    <source>
        <dbReference type="EMBL" id="WQF77627.1"/>
    </source>
</evidence>
<name>A0AAX4I3B9_9PEZI</name>
<sequence length="92" mass="10244">MSARRAAEQAKRYAMLCFLLLPYLPFLFFAPPSTRLSFRPIFSKHKICGRPPQLTRSNCCCFLSQSLQLNGPQGCPYLSVARVSVALSGTES</sequence>
<accession>A0AAX4I3B9</accession>
<gene>
    <name evidence="1" type="ORF">CDEST_02641</name>
</gene>
<protein>
    <recommendedName>
        <fullName evidence="3">Secreted protein</fullName>
    </recommendedName>
</protein>
<dbReference type="EMBL" id="CP137306">
    <property type="protein sequence ID" value="WQF77627.1"/>
    <property type="molecule type" value="Genomic_DNA"/>
</dbReference>
<organism evidence="1 2">
    <name type="scientific">Colletotrichum destructivum</name>
    <dbReference type="NCBI Taxonomy" id="34406"/>
    <lineage>
        <taxon>Eukaryota</taxon>
        <taxon>Fungi</taxon>
        <taxon>Dikarya</taxon>
        <taxon>Ascomycota</taxon>
        <taxon>Pezizomycotina</taxon>
        <taxon>Sordariomycetes</taxon>
        <taxon>Hypocreomycetidae</taxon>
        <taxon>Glomerellales</taxon>
        <taxon>Glomerellaceae</taxon>
        <taxon>Colletotrichum</taxon>
        <taxon>Colletotrichum destructivum species complex</taxon>
    </lineage>
</organism>
<reference evidence="2" key="1">
    <citation type="journal article" date="2023" name="bioRxiv">
        <title>Complete genome of the Medicago anthracnose fungus, Colletotrichum destructivum, reveals a mini-chromosome-like region within a core chromosome.</title>
        <authorList>
            <person name="Lapalu N."/>
            <person name="Simon A."/>
            <person name="Lu A."/>
            <person name="Plaumann P.-L."/>
            <person name="Amselem J."/>
            <person name="Pigne S."/>
            <person name="Auger A."/>
            <person name="Koch C."/>
            <person name="Dallery J.-F."/>
            <person name="O'Connell R.J."/>
        </authorList>
    </citation>
    <scope>NUCLEOTIDE SEQUENCE [LARGE SCALE GENOMIC DNA]</scope>
    <source>
        <strain evidence="2">CBS 520.97</strain>
    </source>
</reference>
<dbReference type="Proteomes" id="UP001322277">
    <property type="component" value="Chromosome 2"/>
</dbReference>
<proteinExistence type="predicted"/>